<dbReference type="HOGENOM" id="CLU_2441743_0_0_1"/>
<evidence type="ECO:0000313" key="2">
    <source>
        <dbReference type="Proteomes" id="UP000054217"/>
    </source>
</evidence>
<protein>
    <submittedName>
        <fullName evidence="1">Uncharacterized protein</fullName>
    </submittedName>
</protein>
<evidence type="ECO:0000313" key="1">
    <source>
        <dbReference type="EMBL" id="KIN95317.1"/>
    </source>
</evidence>
<reference evidence="2" key="2">
    <citation type="submission" date="2015-01" db="EMBL/GenBank/DDBJ databases">
        <title>Evolutionary Origins and Diversification of the Mycorrhizal Mutualists.</title>
        <authorList>
            <consortium name="DOE Joint Genome Institute"/>
            <consortium name="Mycorrhizal Genomics Consortium"/>
            <person name="Kohler A."/>
            <person name="Kuo A."/>
            <person name="Nagy L.G."/>
            <person name="Floudas D."/>
            <person name="Copeland A."/>
            <person name="Barry K.W."/>
            <person name="Cichocki N."/>
            <person name="Veneault-Fourrey C."/>
            <person name="LaButti K."/>
            <person name="Lindquist E.A."/>
            <person name="Lipzen A."/>
            <person name="Lundell T."/>
            <person name="Morin E."/>
            <person name="Murat C."/>
            <person name="Riley R."/>
            <person name="Ohm R."/>
            <person name="Sun H."/>
            <person name="Tunlid A."/>
            <person name="Henrissat B."/>
            <person name="Grigoriev I.V."/>
            <person name="Hibbett D.S."/>
            <person name="Martin F."/>
        </authorList>
    </citation>
    <scope>NUCLEOTIDE SEQUENCE [LARGE SCALE GENOMIC DNA]</scope>
    <source>
        <strain evidence="2">Marx 270</strain>
    </source>
</reference>
<gene>
    <name evidence="1" type="ORF">M404DRAFT_1007613</name>
</gene>
<name>A0A0C3IE42_PISTI</name>
<organism evidence="1 2">
    <name type="scientific">Pisolithus tinctorius Marx 270</name>
    <dbReference type="NCBI Taxonomy" id="870435"/>
    <lineage>
        <taxon>Eukaryota</taxon>
        <taxon>Fungi</taxon>
        <taxon>Dikarya</taxon>
        <taxon>Basidiomycota</taxon>
        <taxon>Agaricomycotina</taxon>
        <taxon>Agaricomycetes</taxon>
        <taxon>Agaricomycetidae</taxon>
        <taxon>Boletales</taxon>
        <taxon>Sclerodermatineae</taxon>
        <taxon>Pisolithaceae</taxon>
        <taxon>Pisolithus</taxon>
    </lineage>
</organism>
<reference evidence="1 2" key="1">
    <citation type="submission" date="2014-04" db="EMBL/GenBank/DDBJ databases">
        <authorList>
            <consortium name="DOE Joint Genome Institute"/>
            <person name="Kuo A."/>
            <person name="Kohler A."/>
            <person name="Costa M.D."/>
            <person name="Nagy L.G."/>
            <person name="Floudas D."/>
            <person name="Copeland A."/>
            <person name="Barry K.W."/>
            <person name="Cichocki N."/>
            <person name="Veneault-Fourrey C."/>
            <person name="LaButti K."/>
            <person name="Lindquist E.A."/>
            <person name="Lipzen A."/>
            <person name="Lundell T."/>
            <person name="Morin E."/>
            <person name="Murat C."/>
            <person name="Sun H."/>
            <person name="Tunlid A."/>
            <person name="Henrissat B."/>
            <person name="Grigoriev I.V."/>
            <person name="Hibbett D.S."/>
            <person name="Martin F."/>
            <person name="Nordberg H.P."/>
            <person name="Cantor M.N."/>
            <person name="Hua S.X."/>
        </authorList>
    </citation>
    <scope>NUCLEOTIDE SEQUENCE [LARGE SCALE GENOMIC DNA]</scope>
    <source>
        <strain evidence="1 2">Marx 270</strain>
    </source>
</reference>
<dbReference type="Proteomes" id="UP000054217">
    <property type="component" value="Unassembled WGS sequence"/>
</dbReference>
<accession>A0A0C3IE42</accession>
<proteinExistence type="predicted"/>
<dbReference type="InParanoid" id="A0A0C3IE42"/>
<sequence length="90" mass="9754">MYILEQAVCVASKAYVGAVSNVPHDRRTNFQNPGNEPLILLLCAEGSLCPRKTLGKHSHYAWKGIAQSGVGKGNHSQLTSFIFDVNIEGV</sequence>
<dbReference type="EMBL" id="KN832070">
    <property type="protein sequence ID" value="KIN95317.1"/>
    <property type="molecule type" value="Genomic_DNA"/>
</dbReference>
<keyword evidence="2" id="KW-1185">Reference proteome</keyword>
<dbReference type="AlphaFoldDB" id="A0A0C3IE42"/>